<dbReference type="Gene3D" id="3.75.10.10">
    <property type="entry name" value="L-arginine/glycine Amidinotransferase, Chain A"/>
    <property type="match status" value="1"/>
</dbReference>
<dbReference type="PANTHER" id="PTHR47271:SF2">
    <property type="entry name" value="ARGININE DEIMINASE"/>
    <property type="match status" value="1"/>
</dbReference>
<comment type="catalytic activity">
    <reaction evidence="3">
        <text>L-arginine + H2O = L-citrulline + NH4(+)</text>
        <dbReference type="Rhea" id="RHEA:19597"/>
        <dbReference type="ChEBI" id="CHEBI:15377"/>
        <dbReference type="ChEBI" id="CHEBI:28938"/>
        <dbReference type="ChEBI" id="CHEBI:32682"/>
        <dbReference type="ChEBI" id="CHEBI:57743"/>
        <dbReference type="EC" id="3.5.3.6"/>
    </reaction>
</comment>
<protein>
    <recommendedName>
        <fullName evidence="2">arginine deiminase</fullName>
        <ecNumber evidence="2">3.5.3.6</ecNumber>
    </recommendedName>
</protein>
<dbReference type="Proteomes" id="UP000623301">
    <property type="component" value="Unassembled WGS sequence"/>
</dbReference>
<keyword evidence="5" id="KW-1185">Reference proteome</keyword>
<sequence>MLKLNIQNETSRLRAVILGIANSNGSAPSVEEAYDPKSIEHILAGTYPKQEDMILEMEALDAVFKKYDVHVFRPKSIENYNQIFTRDIAFVIEDKFIKSNILPDRDREIEAIDYVIAQIDPINVIKLPEKVHVEGGDVMPWNEYIFVGVYTGDDYADLITARTNSYAVEALQELFPNKKVKSFELRKSNTDAKDNALHLDCCFQPIGKDKAILHKNGFLIEEEYNWLVNYFGAENTYEISKEEMYNMNSNIFSISEKVVVSERNFTRLNTWLRQHGFTVEEVPYAEIAKQEGLLRCSTMPLIRD</sequence>
<evidence type="ECO:0000313" key="5">
    <source>
        <dbReference type="Proteomes" id="UP000623301"/>
    </source>
</evidence>
<dbReference type="EMBL" id="JAEHFJ010000005">
    <property type="protein sequence ID" value="MBJ2175076.1"/>
    <property type="molecule type" value="Genomic_DNA"/>
</dbReference>
<dbReference type="PANTHER" id="PTHR47271">
    <property type="entry name" value="ARGININE DEIMINASE"/>
    <property type="match status" value="1"/>
</dbReference>
<dbReference type="SUPFAM" id="SSF55909">
    <property type="entry name" value="Pentein"/>
    <property type="match status" value="1"/>
</dbReference>
<evidence type="ECO:0000313" key="4">
    <source>
        <dbReference type="EMBL" id="MBJ2175076.1"/>
    </source>
</evidence>
<accession>A0ABS0WSX5</accession>
<dbReference type="RefSeq" id="WP_198841752.1">
    <property type="nucleotide sequence ID" value="NZ_JAEHFJ010000005.1"/>
</dbReference>
<evidence type="ECO:0000256" key="1">
    <source>
        <dbReference type="ARBA" id="ARBA00005213"/>
    </source>
</evidence>
<dbReference type="EC" id="3.5.3.6" evidence="2"/>
<evidence type="ECO:0000256" key="3">
    <source>
        <dbReference type="ARBA" id="ARBA00049429"/>
    </source>
</evidence>
<dbReference type="Pfam" id="PF19420">
    <property type="entry name" value="DDAH_eukar"/>
    <property type="match status" value="1"/>
</dbReference>
<proteinExistence type="predicted"/>
<comment type="pathway">
    <text evidence="1">Amino-acid degradation; L-arginine degradation via ADI pathway; carbamoyl phosphate from L-arginine: step 1/2.</text>
</comment>
<evidence type="ECO:0000256" key="2">
    <source>
        <dbReference type="ARBA" id="ARBA00012171"/>
    </source>
</evidence>
<comment type="caution">
    <text evidence="4">The sequence shown here is derived from an EMBL/GenBank/DDBJ whole genome shotgun (WGS) entry which is preliminary data.</text>
</comment>
<reference evidence="4 5" key="1">
    <citation type="submission" date="2020-12" db="EMBL/GenBank/DDBJ databases">
        <title>Aureibaculum luteum sp. nov. and Aureibaculum flavum sp. nov., novel members of the family Flavobacteriaceae isolated from Antarctic intertidal sediments.</title>
        <authorList>
            <person name="He X."/>
            <person name="Zhang X."/>
        </authorList>
    </citation>
    <scope>NUCLEOTIDE SEQUENCE [LARGE SCALE GENOMIC DNA]</scope>
    <source>
        <strain evidence="4 5">A20</strain>
    </source>
</reference>
<gene>
    <name evidence="4" type="ORF">JBL43_12560</name>
</gene>
<name>A0ABS0WSX5_9FLAO</name>
<organism evidence="4 5">
    <name type="scientific">Aureibaculum flavum</name>
    <dbReference type="NCBI Taxonomy" id="2795986"/>
    <lineage>
        <taxon>Bacteria</taxon>
        <taxon>Pseudomonadati</taxon>
        <taxon>Bacteroidota</taxon>
        <taxon>Flavobacteriia</taxon>
        <taxon>Flavobacteriales</taxon>
        <taxon>Flavobacteriaceae</taxon>
        <taxon>Aureibaculum</taxon>
    </lineage>
</organism>